<reference evidence="9 10" key="1">
    <citation type="journal article" date="2021" name="Arch. Microbiol.">
        <title>Myceligenerans indicum sp. nov., an actinobacterium isolated from mangrove sediment of Sundarbans, India.</title>
        <authorList>
            <person name="Asha K."/>
            <person name="Bhadury P."/>
        </authorList>
    </citation>
    <scope>NUCLEOTIDE SEQUENCE [LARGE SCALE GENOMIC DNA]</scope>
    <source>
        <strain evidence="9 10">I2</strain>
    </source>
</reference>
<organism evidence="9 10">
    <name type="scientific">Myceligenerans indicum</name>
    <dbReference type="NCBI Taxonomy" id="2593663"/>
    <lineage>
        <taxon>Bacteria</taxon>
        <taxon>Bacillati</taxon>
        <taxon>Actinomycetota</taxon>
        <taxon>Actinomycetes</taxon>
        <taxon>Micrococcales</taxon>
        <taxon>Promicromonosporaceae</taxon>
        <taxon>Myceligenerans</taxon>
    </lineage>
</organism>
<sequence>MKSSAPAEPSGSGPERGVLERLGAARVVPVVVVDDAEQGLGVARALDDGGLPVAEVTFRTSGARAAIEAITDRHPGMLVGAGTVVDPRQVEEAVTAGAAFLVSPGLSVPVVRAAQDAGVPIVPGVATASDIMAALDLGITTVKLFPAGVVGGPAAIKALSAPFGQVRFVPTGGVSAANLPEYLGLPSVLAVGGSWMVDKKLVAAGDLAAITRRTAEAVAIAAGARPGG</sequence>
<dbReference type="PROSITE" id="PS00160">
    <property type="entry name" value="ALDOLASE_KDPG_KHG_2"/>
    <property type="match status" value="1"/>
</dbReference>
<dbReference type="GO" id="GO:0008700">
    <property type="term" value="F:(R,S)-4-hydroxy-2-oxoglutarate aldolase activity"/>
    <property type="evidence" value="ECO:0007669"/>
    <property type="project" value="UniProtKB-EC"/>
</dbReference>
<keyword evidence="8" id="KW-0119">Carbohydrate metabolism</keyword>
<dbReference type="EC" id="4.1.2.14" evidence="5"/>
<dbReference type="NCBIfam" id="NF004325">
    <property type="entry name" value="PRK05718.1"/>
    <property type="match status" value="1"/>
</dbReference>
<dbReference type="PANTHER" id="PTHR30246:SF1">
    <property type="entry name" value="2-DEHYDRO-3-DEOXY-6-PHOSPHOGALACTONATE ALDOLASE-RELATED"/>
    <property type="match status" value="1"/>
</dbReference>
<name>A0ABS1LF54_9MICO</name>
<dbReference type="EMBL" id="JABBYC010000001">
    <property type="protein sequence ID" value="MBL0884870.1"/>
    <property type="molecule type" value="Genomic_DNA"/>
</dbReference>
<evidence type="ECO:0000256" key="2">
    <source>
        <dbReference type="ARBA" id="ARBA00004736"/>
    </source>
</evidence>
<dbReference type="InterPro" id="IPR000887">
    <property type="entry name" value="Aldlse_KDPG_KHG"/>
</dbReference>
<dbReference type="Pfam" id="PF01081">
    <property type="entry name" value="Aldolase"/>
    <property type="match status" value="1"/>
</dbReference>
<comment type="subunit">
    <text evidence="4">Homotrimer.</text>
</comment>
<evidence type="ECO:0000256" key="7">
    <source>
        <dbReference type="ARBA" id="ARBA00023270"/>
    </source>
</evidence>
<evidence type="ECO:0000313" key="9">
    <source>
        <dbReference type="EMBL" id="MBL0884870.1"/>
    </source>
</evidence>
<dbReference type="InterPro" id="IPR031338">
    <property type="entry name" value="KDPG/KHG_AS_2"/>
</dbReference>
<evidence type="ECO:0000256" key="3">
    <source>
        <dbReference type="ARBA" id="ARBA00006906"/>
    </source>
</evidence>
<keyword evidence="10" id="KW-1185">Reference proteome</keyword>
<protein>
    <recommendedName>
        <fullName evidence="5">2-dehydro-3-deoxy-phosphogluconate aldolase</fullName>
        <ecNumber evidence="5">4.1.2.14</ecNumber>
    </recommendedName>
</protein>
<evidence type="ECO:0000256" key="4">
    <source>
        <dbReference type="ARBA" id="ARBA00011233"/>
    </source>
</evidence>
<dbReference type="InterPro" id="IPR013785">
    <property type="entry name" value="Aldolase_TIM"/>
</dbReference>
<keyword evidence="6 9" id="KW-0456">Lyase</keyword>
<evidence type="ECO:0000256" key="5">
    <source>
        <dbReference type="ARBA" id="ARBA00013063"/>
    </source>
</evidence>
<keyword evidence="7" id="KW-0704">Schiff base</keyword>
<dbReference type="Proteomes" id="UP000675409">
    <property type="component" value="Unassembled WGS sequence"/>
</dbReference>
<dbReference type="PANTHER" id="PTHR30246">
    <property type="entry name" value="2-KETO-3-DEOXY-6-PHOSPHOGLUCONATE ALDOLASE"/>
    <property type="match status" value="1"/>
</dbReference>
<evidence type="ECO:0000256" key="8">
    <source>
        <dbReference type="ARBA" id="ARBA00023277"/>
    </source>
</evidence>
<evidence type="ECO:0000313" key="10">
    <source>
        <dbReference type="Proteomes" id="UP000675409"/>
    </source>
</evidence>
<dbReference type="CDD" id="cd00452">
    <property type="entry name" value="KDPG_aldolase"/>
    <property type="match status" value="1"/>
</dbReference>
<comment type="catalytic activity">
    <reaction evidence="1">
        <text>2-dehydro-3-deoxy-6-phospho-D-gluconate = D-glyceraldehyde 3-phosphate + pyruvate</text>
        <dbReference type="Rhea" id="RHEA:17089"/>
        <dbReference type="ChEBI" id="CHEBI:15361"/>
        <dbReference type="ChEBI" id="CHEBI:57569"/>
        <dbReference type="ChEBI" id="CHEBI:59776"/>
        <dbReference type="EC" id="4.1.2.14"/>
    </reaction>
</comment>
<evidence type="ECO:0000256" key="6">
    <source>
        <dbReference type="ARBA" id="ARBA00023239"/>
    </source>
</evidence>
<proteinExistence type="inferred from homology"/>
<comment type="pathway">
    <text evidence="2">Carbohydrate acid metabolism; 2-dehydro-3-deoxy-D-gluconate degradation; D-glyceraldehyde 3-phosphate and pyruvate from 2-dehydro-3-deoxy-D-gluconate: step 2/2.</text>
</comment>
<evidence type="ECO:0000256" key="1">
    <source>
        <dbReference type="ARBA" id="ARBA00000654"/>
    </source>
</evidence>
<dbReference type="Gene3D" id="3.20.20.70">
    <property type="entry name" value="Aldolase class I"/>
    <property type="match status" value="1"/>
</dbReference>
<dbReference type="InterPro" id="IPR031337">
    <property type="entry name" value="KDPG/KHG_AS_1"/>
</dbReference>
<comment type="similarity">
    <text evidence="3">Belongs to the KHG/KDPG aldolase family.</text>
</comment>
<gene>
    <name evidence="9" type="primary">eda</name>
    <name evidence="9" type="ORF">HGK34_01000</name>
</gene>
<dbReference type="NCBIfam" id="TIGR01182">
    <property type="entry name" value="eda"/>
    <property type="match status" value="1"/>
</dbReference>
<accession>A0ABS1LF54</accession>
<dbReference type="SUPFAM" id="SSF51569">
    <property type="entry name" value="Aldolase"/>
    <property type="match status" value="1"/>
</dbReference>
<dbReference type="PROSITE" id="PS00159">
    <property type="entry name" value="ALDOLASE_KDPG_KHG_1"/>
    <property type="match status" value="1"/>
</dbReference>
<comment type="caution">
    <text evidence="9">The sequence shown here is derived from an EMBL/GenBank/DDBJ whole genome shotgun (WGS) entry which is preliminary data.</text>
</comment>
<dbReference type="GO" id="GO:0008675">
    <property type="term" value="F:2-dehydro-3-deoxy-phosphogluconate aldolase activity"/>
    <property type="evidence" value="ECO:0007669"/>
    <property type="project" value="UniProtKB-EC"/>
</dbReference>